<protein>
    <submittedName>
        <fullName evidence="1">Uncharacterized protein</fullName>
    </submittedName>
</protein>
<keyword evidence="2" id="KW-1185">Reference proteome</keyword>
<accession>A0ABX9LXZ9</accession>
<organism evidence="1 2">
    <name type="scientific">Leptospira yasudae</name>
    <dbReference type="NCBI Taxonomy" id="2202201"/>
    <lineage>
        <taxon>Bacteria</taxon>
        <taxon>Pseudomonadati</taxon>
        <taxon>Spirochaetota</taxon>
        <taxon>Spirochaetia</taxon>
        <taxon>Leptospirales</taxon>
        <taxon>Leptospiraceae</taxon>
        <taxon>Leptospira</taxon>
    </lineage>
</organism>
<dbReference type="EMBL" id="QHCR01000012">
    <property type="protein sequence ID" value="RHX77749.1"/>
    <property type="molecule type" value="Genomic_DNA"/>
</dbReference>
<sequence length="116" mass="12732">MKSGSSAKAGGPFLFCEFRMESVFEFLCGKGFGKLPPIDRNFGLWAPLSDFSIGKTGLAAIPLRSSRSDCIHSNWVVRECIALIPGAEFFGECGFVGVPTMPVRVYFTLQELNFLL</sequence>
<name>A0ABX9LXZ9_9LEPT</name>
<reference evidence="2" key="1">
    <citation type="submission" date="2018-05" db="EMBL/GenBank/DDBJ databases">
        <title>Leptospira yasudae sp. nov. and Leptospira stimsonii sp. nov., two pathogenic species of the genus Leptospira isolated from environmental sources.</title>
        <authorList>
            <person name="Casanovas-Massana A."/>
            <person name="Hamond C."/>
            <person name="Santos L.A."/>
            <person name="Hacker K.P."/>
            <person name="Balassiano I."/>
            <person name="Medeiros M.A."/>
            <person name="Reis M.G."/>
            <person name="Ko A.I."/>
            <person name="Wunder E.A."/>
        </authorList>
    </citation>
    <scope>NUCLEOTIDE SEQUENCE [LARGE SCALE GENOMIC DNA]</scope>
    <source>
        <strain evidence="2">B21</strain>
    </source>
</reference>
<gene>
    <name evidence="1" type="ORF">DLM77_20185</name>
</gene>
<reference evidence="1 2" key="2">
    <citation type="journal article" date="2020" name="Int. J. Syst. Evol. Microbiol.">
        <title>Leptospira yasudae sp. nov. and Leptospira stimsonii sp. nov., two new species of the pathogenic group isolated from environmental sources.</title>
        <authorList>
            <person name="Casanovas-Massana A."/>
            <person name="Hamond C."/>
            <person name="Santos L.A."/>
            <person name="de Oliveira D."/>
            <person name="Hacker K.P."/>
            <person name="Balassiano I."/>
            <person name="Costa F."/>
            <person name="Medeiros M.A."/>
            <person name="Reis M.G."/>
            <person name="Ko A.I."/>
            <person name="Wunder E.A."/>
        </authorList>
    </citation>
    <scope>NUCLEOTIDE SEQUENCE [LARGE SCALE GENOMIC DNA]</scope>
    <source>
        <strain evidence="1 2">B21</strain>
    </source>
</reference>
<dbReference type="Proteomes" id="UP000285569">
    <property type="component" value="Unassembled WGS sequence"/>
</dbReference>
<evidence type="ECO:0000313" key="1">
    <source>
        <dbReference type="EMBL" id="RHX77749.1"/>
    </source>
</evidence>
<comment type="caution">
    <text evidence="1">The sequence shown here is derived from an EMBL/GenBank/DDBJ whole genome shotgun (WGS) entry which is preliminary data.</text>
</comment>
<proteinExistence type="predicted"/>
<evidence type="ECO:0000313" key="2">
    <source>
        <dbReference type="Proteomes" id="UP000285569"/>
    </source>
</evidence>